<feature type="transmembrane region" description="Helical" evidence="12">
    <location>
        <begin position="204"/>
        <end position="221"/>
    </location>
</feature>
<feature type="transmembrane region" description="Helical" evidence="12">
    <location>
        <begin position="148"/>
        <end position="164"/>
    </location>
</feature>
<dbReference type="eggNOG" id="ENOG502Z9WE">
    <property type="taxonomic scope" value="Bacteria"/>
</dbReference>
<evidence type="ECO:0000256" key="2">
    <source>
        <dbReference type="ARBA" id="ARBA00022448"/>
    </source>
</evidence>
<evidence type="ECO:0000256" key="12">
    <source>
        <dbReference type="SAM" id="Phobius"/>
    </source>
</evidence>
<dbReference type="Pfam" id="PF00520">
    <property type="entry name" value="Ion_trans"/>
    <property type="match status" value="1"/>
</dbReference>
<evidence type="ECO:0000256" key="3">
    <source>
        <dbReference type="ARBA" id="ARBA00022538"/>
    </source>
</evidence>
<dbReference type="Proteomes" id="UP000027100">
    <property type="component" value="Unassembled WGS sequence"/>
</dbReference>
<keyword evidence="11" id="KW-0407">Ion channel</keyword>
<dbReference type="PRINTS" id="PR00169">
    <property type="entry name" value="KCHANNEL"/>
</dbReference>
<comment type="subcellular location">
    <subcellularLocation>
        <location evidence="1">Membrane</location>
        <topology evidence="1">Multi-pass membrane protein</topology>
    </subcellularLocation>
</comment>
<dbReference type="PANTHER" id="PTHR11537:SF254">
    <property type="entry name" value="POTASSIUM VOLTAGE-GATED CHANNEL PROTEIN SHAB"/>
    <property type="match status" value="1"/>
</dbReference>
<keyword evidence="9" id="KW-0406">Ion transport</keyword>
<organism evidence="14 15">
    <name type="scientific">Hyphomonas polymorpha PS728</name>
    <dbReference type="NCBI Taxonomy" id="1280954"/>
    <lineage>
        <taxon>Bacteria</taxon>
        <taxon>Pseudomonadati</taxon>
        <taxon>Pseudomonadota</taxon>
        <taxon>Alphaproteobacteria</taxon>
        <taxon>Hyphomonadales</taxon>
        <taxon>Hyphomonadaceae</taxon>
        <taxon>Hyphomonas</taxon>
    </lineage>
</organism>
<dbReference type="RefSeq" id="WP_051612550.1">
    <property type="nucleotide sequence ID" value="NZ_ARYM01000012.1"/>
</dbReference>
<dbReference type="InterPro" id="IPR028325">
    <property type="entry name" value="VG_K_chnl"/>
</dbReference>
<dbReference type="EMBL" id="ARYM01000012">
    <property type="protein sequence ID" value="KCZ98229.1"/>
    <property type="molecule type" value="Genomic_DNA"/>
</dbReference>
<dbReference type="STRING" id="1280954.HPO_11519"/>
<keyword evidence="3" id="KW-0633">Potassium transport</keyword>
<dbReference type="PANTHER" id="PTHR11537">
    <property type="entry name" value="VOLTAGE-GATED POTASSIUM CHANNEL"/>
    <property type="match status" value="1"/>
</dbReference>
<accession>A0A062VFH9</accession>
<comment type="caution">
    <text evidence="14">The sequence shown here is derived from an EMBL/GenBank/DDBJ whole genome shotgun (WGS) entry which is preliminary data.</text>
</comment>
<reference evidence="14 15" key="1">
    <citation type="journal article" date="2014" name="Antonie Van Leeuwenhoek">
        <title>Hyphomonas beringensis sp. nov. and Hyphomonas chukchiensis sp. nov., isolated from surface seawater of the Bering Sea and Chukchi Sea.</title>
        <authorList>
            <person name="Li C."/>
            <person name="Lai Q."/>
            <person name="Li G."/>
            <person name="Dong C."/>
            <person name="Wang J."/>
            <person name="Liao Y."/>
            <person name="Shao Z."/>
        </authorList>
    </citation>
    <scope>NUCLEOTIDE SEQUENCE [LARGE SCALE GENOMIC DNA]</scope>
    <source>
        <strain evidence="14 15">PS728</strain>
    </source>
</reference>
<dbReference type="SUPFAM" id="SSF81324">
    <property type="entry name" value="Voltage-gated potassium channels"/>
    <property type="match status" value="1"/>
</dbReference>
<protein>
    <submittedName>
        <fullName evidence="14">Ion transporter</fullName>
    </submittedName>
</protein>
<evidence type="ECO:0000256" key="9">
    <source>
        <dbReference type="ARBA" id="ARBA00023065"/>
    </source>
</evidence>
<keyword evidence="5" id="KW-0631">Potassium channel</keyword>
<evidence type="ECO:0000256" key="10">
    <source>
        <dbReference type="ARBA" id="ARBA00023136"/>
    </source>
</evidence>
<keyword evidence="7" id="KW-0630">Potassium</keyword>
<evidence type="ECO:0000259" key="13">
    <source>
        <dbReference type="Pfam" id="PF00520"/>
    </source>
</evidence>
<evidence type="ECO:0000256" key="5">
    <source>
        <dbReference type="ARBA" id="ARBA00022826"/>
    </source>
</evidence>
<dbReference type="InterPro" id="IPR005821">
    <property type="entry name" value="Ion_trans_dom"/>
</dbReference>
<gene>
    <name evidence="14" type="ORF">HPO_11519</name>
</gene>
<proteinExistence type="predicted"/>
<keyword evidence="8 12" id="KW-1133">Transmembrane helix</keyword>
<feature type="transmembrane region" description="Helical" evidence="12">
    <location>
        <begin position="85"/>
        <end position="105"/>
    </location>
</feature>
<dbReference type="PATRIC" id="fig|1280954.3.peg.2334"/>
<evidence type="ECO:0000256" key="7">
    <source>
        <dbReference type="ARBA" id="ARBA00022958"/>
    </source>
</evidence>
<dbReference type="Gene3D" id="1.20.120.350">
    <property type="entry name" value="Voltage-gated potassium channels. Chain C"/>
    <property type="match status" value="1"/>
</dbReference>
<evidence type="ECO:0000256" key="6">
    <source>
        <dbReference type="ARBA" id="ARBA00022882"/>
    </source>
</evidence>
<evidence type="ECO:0000313" key="15">
    <source>
        <dbReference type="Proteomes" id="UP000027100"/>
    </source>
</evidence>
<keyword evidence="4 12" id="KW-0812">Transmembrane</keyword>
<evidence type="ECO:0000313" key="14">
    <source>
        <dbReference type="EMBL" id="KCZ98229.1"/>
    </source>
</evidence>
<dbReference type="GO" id="GO:0005249">
    <property type="term" value="F:voltage-gated potassium channel activity"/>
    <property type="evidence" value="ECO:0007669"/>
    <property type="project" value="InterPro"/>
</dbReference>
<evidence type="ECO:0000256" key="4">
    <source>
        <dbReference type="ARBA" id="ARBA00022692"/>
    </source>
</evidence>
<feature type="transmembrane region" description="Helical" evidence="12">
    <location>
        <begin position="59"/>
        <end position="78"/>
    </location>
</feature>
<keyword evidence="2" id="KW-0813">Transport</keyword>
<evidence type="ECO:0000256" key="8">
    <source>
        <dbReference type="ARBA" id="ARBA00022989"/>
    </source>
</evidence>
<dbReference type="GO" id="GO:0008076">
    <property type="term" value="C:voltage-gated potassium channel complex"/>
    <property type="evidence" value="ECO:0007669"/>
    <property type="project" value="InterPro"/>
</dbReference>
<keyword evidence="15" id="KW-1185">Reference proteome</keyword>
<feature type="domain" description="Ion transport" evidence="13">
    <location>
        <begin position="34"/>
        <end position="225"/>
    </location>
</feature>
<sequence>MSKAAAEKPLGPRRTLIWLYEGVGKWPLTFRWSILVFDMLTISYFLVSPFVGEEGRHYWLDYVIGAIITADLVARFYISPKRKRFFLRFMNIADLIVVFTMFAPLVSQNYAFLRIIRAVRIARAFSFLRTESPLARYLQLHRVLMERAINLVVFLFIMSALVYADQVAKSPDIRNYLDAFYFTVTSLTTTGYGDIELVGWTGRVLPIIIMLLGVTLFLRLLRALVTPASKAEVECTNCGLTRHERDAVHCKHCGAVVYIENEGFEP</sequence>
<keyword evidence="10 12" id="KW-0472">Membrane</keyword>
<dbReference type="GO" id="GO:0001508">
    <property type="term" value="P:action potential"/>
    <property type="evidence" value="ECO:0007669"/>
    <property type="project" value="TreeGrafter"/>
</dbReference>
<evidence type="ECO:0000256" key="1">
    <source>
        <dbReference type="ARBA" id="ARBA00004141"/>
    </source>
</evidence>
<dbReference type="Gene3D" id="1.10.287.70">
    <property type="match status" value="1"/>
</dbReference>
<dbReference type="InterPro" id="IPR027359">
    <property type="entry name" value="Volt_channel_dom_sf"/>
</dbReference>
<keyword evidence="6" id="KW-0851">Voltage-gated channel</keyword>
<feature type="transmembrane region" description="Helical" evidence="12">
    <location>
        <begin position="28"/>
        <end position="47"/>
    </location>
</feature>
<dbReference type="AlphaFoldDB" id="A0A062VFH9"/>
<evidence type="ECO:0000256" key="11">
    <source>
        <dbReference type="ARBA" id="ARBA00023303"/>
    </source>
</evidence>
<name>A0A062VFH9_9PROT</name>